<dbReference type="Proteomes" id="UP001218218">
    <property type="component" value="Unassembled WGS sequence"/>
</dbReference>
<comment type="caution">
    <text evidence="6">The sequence shown here is derived from an EMBL/GenBank/DDBJ whole genome shotgun (WGS) entry which is preliminary data.</text>
</comment>
<dbReference type="GO" id="GO:0008270">
    <property type="term" value="F:zinc ion binding"/>
    <property type="evidence" value="ECO:0007669"/>
    <property type="project" value="UniProtKB-KW"/>
</dbReference>
<dbReference type="EMBL" id="JARIHO010000011">
    <property type="protein sequence ID" value="KAJ7353391.1"/>
    <property type="molecule type" value="Genomic_DNA"/>
</dbReference>
<evidence type="ECO:0000256" key="1">
    <source>
        <dbReference type="ARBA" id="ARBA00022723"/>
    </source>
</evidence>
<keyword evidence="1" id="KW-0479">Metal-binding</keyword>
<name>A0AAD7AB14_9AGAR</name>
<dbReference type="Pfam" id="PF01753">
    <property type="entry name" value="zf-MYND"/>
    <property type="match status" value="1"/>
</dbReference>
<keyword evidence="7" id="KW-1185">Reference proteome</keyword>
<dbReference type="InterPro" id="IPR002893">
    <property type="entry name" value="Znf_MYND"/>
</dbReference>
<dbReference type="PROSITE" id="PS50865">
    <property type="entry name" value="ZF_MYND_2"/>
    <property type="match status" value="1"/>
</dbReference>
<protein>
    <recommendedName>
        <fullName evidence="5">MYND-type domain-containing protein</fullName>
    </recommendedName>
</protein>
<accession>A0AAD7AB14</accession>
<organism evidence="6 7">
    <name type="scientific">Mycena albidolilacea</name>
    <dbReference type="NCBI Taxonomy" id="1033008"/>
    <lineage>
        <taxon>Eukaryota</taxon>
        <taxon>Fungi</taxon>
        <taxon>Dikarya</taxon>
        <taxon>Basidiomycota</taxon>
        <taxon>Agaricomycotina</taxon>
        <taxon>Agaricomycetes</taxon>
        <taxon>Agaricomycetidae</taxon>
        <taxon>Agaricales</taxon>
        <taxon>Marasmiineae</taxon>
        <taxon>Mycenaceae</taxon>
        <taxon>Mycena</taxon>
    </lineage>
</organism>
<evidence type="ECO:0000259" key="5">
    <source>
        <dbReference type="PROSITE" id="PS50865"/>
    </source>
</evidence>
<keyword evidence="3" id="KW-0862">Zinc</keyword>
<keyword evidence="2 4" id="KW-0863">Zinc-finger</keyword>
<evidence type="ECO:0000256" key="4">
    <source>
        <dbReference type="PROSITE-ProRule" id="PRU00134"/>
    </source>
</evidence>
<reference evidence="6" key="1">
    <citation type="submission" date="2023-03" db="EMBL/GenBank/DDBJ databases">
        <title>Massive genome expansion in bonnet fungi (Mycena s.s.) driven by repeated elements and novel gene families across ecological guilds.</title>
        <authorList>
            <consortium name="Lawrence Berkeley National Laboratory"/>
            <person name="Harder C.B."/>
            <person name="Miyauchi S."/>
            <person name="Viragh M."/>
            <person name="Kuo A."/>
            <person name="Thoen E."/>
            <person name="Andreopoulos B."/>
            <person name="Lu D."/>
            <person name="Skrede I."/>
            <person name="Drula E."/>
            <person name="Henrissat B."/>
            <person name="Morin E."/>
            <person name="Kohler A."/>
            <person name="Barry K."/>
            <person name="LaButti K."/>
            <person name="Morin E."/>
            <person name="Salamov A."/>
            <person name="Lipzen A."/>
            <person name="Mereny Z."/>
            <person name="Hegedus B."/>
            <person name="Baldrian P."/>
            <person name="Stursova M."/>
            <person name="Weitz H."/>
            <person name="Taylor A."/>
            <person name="Grigoriev I.V."/>
            <person name="Nagy L.G."/>
            <person name="Martin F."/>
            <person name="Kauserud H."/>
        </authorList>
    </citation>
    <scope>NUCLEOTIDE SEQUENCE</scope>
    <source>
        <strain evidence="6">CBHHK002</strain>
    </source>
</reference>
<dbReference type="SUPFAM" id="SSF144232">
    <property type="entry name" value="HIT/MYND zinc finger-like"/>
    <property type="match status" value="1"/>
</dbReference>
<dbReference type="AlphaFoldDB" id="A0AAD7AB14"/>
<sequence>MALVPSGNSQIVPPGIDIPPGMPTTGPDLELQLKIWAGVEILWPFLRNPAQSPICAATVYHVASRFVYGPLQDQPKAALRILRTKHQLFLDAILYFVAIPRPILLQQALEWKLNHCECDLTAPVLETIHTVDVNDTTPPPTFKDMVTGLFLVLECVLENIKIGHVSGLQSAPQGQAKDPETAKWPMNTAAFFPAGPEEAIVSFTGLYRLTRSPSILDFIRVTLPHCPSAASPAMHSTSFWEAILEELEWAAARIDTDPTITGNSAYNPDDGPPPVVSIRHIVMLIQTLMSTFTQSLRQNIQTSCLMSYARKIHDALLKVLIDLNTRPSKPRLGDWITLVVGVAVTVITALPKDHPQRPQRLHPVLLTFAEGIKGGASNNVYSVIARLSESVAECCSASCTVTSESSARKLQYCAQCQVMRYCSGACQKAAWKYHKLVCKDVGKLKQEILPRALRLKSKKGGNLVPFATHFETEALKDFTAQRMKEIEAELMPFLHFQNAGMKSAASHAKANHY</sequence>
<gene>
    <name evidence="6" type="ORF">DFH08DRAFT_64278</name>
</gene>
<evidence type="ECO:0000256" key="3">
    <source>
        <dbReference type="ARBA" id="ARBA00022833"/>
    </source>
</evidence>
<proteinExistence type="predicted"/>
<feature type="domain" description="MYND-type" evidence="5">
    <location>
        <begin position="399"/>
        <end position="438"/>
    </location>
</feature>
<evidence type="ECO:0000313" key="6">
    <source>
        <dbReference type="EMBL" id="KAJ7353391.1"/>
    </source>
</evidence>
<evidence type="ECO:0000313" key="7">
    <source>
        <dbReference type="Proteomes" id="UP001218218"/>
    </source>
</evidence>
<evidence type="ECO:0000256" key="2">
    <source>
        <dbReference type="ARBA" id="ARBA00022771"/>
    </source>
</evidence>
<dbReference type="Gene3D" id="6.10.140.2220">
    <property type="match status" value="1"/>
</dbReference>